<comment type="caution">
    <text evidence="2">The sequence shown here is derived from an EMBL/GenBank/DDBJ whole genome shotgun (WGS) entry which is preliminary data.</text>
</comment>
<organism evidence="2 3">
    <name type="scientific">Sclerotinia nivalis</name>
    <dbReference type="NCBI Taxonomy" id="352851"/>
    <lineage>
        <taxon>Eukaryota</taxon>
        <taxon>Fungi</taxon>
        <taxon>Dikarya</taxon>
        <taxon>Ascomycota</taxon>
        <taxon>Pezizomycotina</taxon>
        <taxon>Leotiomycetes</taxon>
        <taxon>Helotiales</taxon>
        <taxon>Sclerotiniaceae</taxon>
        <taxon>Sclerotinia</taxon>
    </lineage>
</organism>
<evidence type="ECO:0000313" key="3">
    <source>
        <dbReference type="Proteomes" id="UP001152300"/>
    </source>
</evidence>
<proteinExistence type="predicted"/>
<dbReference type="AlphaFoldDB" id="A0A9X0AGX3"/>
<name>A0A9X0AGX3_9HELO</name>
<gene>
    <name evidence="2" type="ORF">OCU04_009116</name>
</gene>
<sequence length="429" mass="48678">MPSAQAKDYGSDLFILSWNQRTQSKITDSSIQSNKSHLPLRSTLPARRAPEIMGVQWEVTYFSIQSSGDSVLFANHVMQVTVDVLIKAIDPTTNTPYTLRMDELFSSQLIDYDDVNAELGDGWAYSNEENVFAHSMPPSHSVVPATEPHDNQSMPPQHNNVPAGQPLDDQSQRWWVTTGKIESKSVGARIQQPNGTWVSTHSDKFDTHVSLRGVERVTYTLDNVKFVKEDTDGGTDTIETSWDQDNYYLTSKVHPFNMVVLDGHRYSDYSVEGLRMCTAYYQWATWKWLHYFWYMGPKTKAKVGITSFEDGTPVQGGNVHDININEHPQAFCLTRLWIYTEANIYSTDWWYSSTIKIFDDYGNQGNFILDTGKENRSQIILKDDASVTLESSDSGTIHYGKENTISNTLPEEIPEDIRDAILAKQSRIA</sequence>
<accession>A0A9X0AGX3</accession>
<evidence type="ECO:0000313" key="2">
    <source>
        <dbReference type="EMBL" id="KAJ8062592.1"/>
    </source>
</evidence>
<protein>
    <submittedName>
        <fullName evidence="2">Uncharacterized protein</fullName>
    </submittedName>
</protein>
<keyword evidence="3" id="KW-1185">Reference proteome</keyword>
<evidence type="ECO:0000256" key="1">
    <source>
        <dbReference type="SAM" id="MobiDB-lite"/>
    </source>
</evidence>
<feature type="compositionally biased region" description="Polar residues" evidence="1">
    <location>
        <begin position="151"/>
        <end position="166"/>
    </location>
</feature>
<dbReference type="Proteomes" id="UP001152300">
    <property type="component" value="Unassembled WGS sequence"/>
</dbReference>
<reference evidence="2" key="1">
    <citation type="submission" date="2022-11" db="EMBL/GenBank/DDBJ databases">
        <title>Genome Resource of Sclerotinia nivalis Strain SnTB1, a Plant Pathogen Isolated from American Ginseng.</title>
        <authorList>
            <person name="Fan S."/>
        </authorList>
    </citation>
    <scope>NUCLEOTIDE SEQUENCE</scope>
    <source>
        <strain evidence="2">SnTB1</strain>
    </source>
</reference>
<dbReference type="EMBL" id="JAPEIS010000010">
    <property type="protein sequence ID" value="KAJ8062592.1"/>
    <property type="molecule type" value="Genomic_DNA"/>
</dbReference>
<feature type="region of interest" description="Disordered" evidence="1">
    <location>
        <begin position="138"/>
        <end position="166"/>
    </location>
</feature>
<dbReference type="OrthoDB" id="4463410at2759"/>